<evidence type="ECO:0008006" key="6">
    <source>
        <dbReference type="Google" id="ProtNLM"/>
    </source>
</evidence>
<dbReference type="AlphaFoldDB" id="A0A058ZUK6"/>
<dbReference type="GO" id="GO:0048564">
    <property type="term" value="P:photosystem I assembly"/>
    <property type="evidence" value="ECO:0000318"/>
    <property type="project" value="GO_Central"/>
</dbReference>
<protein>
    <recommendedName>
        <fullName evidence="6">Pentacotripeptide-repeat region of PRORP domain-containing protein</fullName>
    </recommendedName>
</protein>
<dbReference type="OMA" id="FMEMQER"/>
<feature type="repeat" description="PPR" evidence="2">
    <location>
        <begin position="496"/>
        <end position="530"/>
    </location>
</feature>
<reference evidence="3" key="4">
    <citation type="submission" date="2023-07" db="EMBL/GenBank/DDBJ databases">
        <authorList>
            <person name="Myburg A.A."/>
            <person name="Grattapaglia D."/>
            <person name="Tuskan G.A."/>
            <person name="Hellsten U."/>
            <person name="Hayes R.D."/>
            <person name="Grimwood J."/>
            <person name="Jenkins J."/>
            <person name="Lindquist E."/>
            <person name="Tice H."/>
            <person name="Bauer D."/>
            <person name="Goodstein D.M."/>
            <person name="Dubchak I."/>
            <person name="Poliakov A."/>
            <person name="Mizrachi E."/>
            <person name="Kullan A.R."/>
            <person name="Hussey S.G."/>
            <person name="Pinard D."/>
            <person name="Van D.M."/>
            <person name="Singh P."/>
            <person name="Van J.I."/>
            <person name="Silva-Junior O.B."/>
            <person name="Togawa R.C."/>
            <person name="Pappas M.R."/>
            <person name="Faria D.A."/>
            <person name="Sansaloni C.P."/>
            <person name="Petroli C.D."/>
            <person name="Yang X."/>
            <person name="Ranjan P."/>
            <person name="Tschaplinski T.J."/>
            <person name="Ye C.Y."/>
            <person name="Li T."/>
            <person name="Sterck L."/>
            <person name="Vanneste K."/>
            <person name="Murat F."/>
            <person name="Soler M."/>
            <person name="Clemente H.S."/>
            <person name="Saidi N."/>
            <person name="Cassan-Wang H."/>
            <person name="Dunand C."/>
            <person name="Hefer C.A."/>
            <person name="Bornberg-Bauer E."/>
            <person name="Kersting A.R."/>
            <person name="Vining K."/>
            <person name="Amarasinghe V."/>
            <person name="Ranik M."/>
            <person name="Naithani S."/>
            <person name="Elser J."/>
            <person name="Boyd A.E."/>
            <person name="Liston A."/>
            <person name="Spatafora J.W."/>
            <person name="Dharmwardhana P."/>
            <person name="Raja R."/>
            <person name="Sullivan C."/>
            <person name="Romanel E."/>
            <person name="Alves-Ferreira M."/>
            <person name="Kulheim C."/>
            <person name="Foley W."/>
            <person name="Carocha V."/>
            <person name="Paiva J."/>
            <person name="Kudrna D."/>
            <person name="Brommonschenkel S.H."/>
            <person name="Pasquali G."/>
            <person name="Byrne M."/>
            <person name="Rigault P."/>
            <person name="Tibbits J."/>
            <person name="Spokevicius A."/>
            <person name="Jones R.C."/>
            <person name="Steane D.A."/>
            <person name="Vaillancourt R.E."/>
            <person name="Potts B.M."/>
            <person name="Joubert F."/>
            <person name="Barry K."/>
            <person name="Pappas G.J."/>
            <person name="Strauss S.H."/>
            <person name="Jaiswal P."/>
            <person name="Grima-Pettenati J."/>
            <person name="Salse J."/>
            <person name="Van D.P."/>
            <person name="Rokhsar D.S."/>
            <person name="Schmutz J."/>
        </authorList>
    </citation>
    <scope>NUCLEOTIDE SEQUENCE</scope>
    <source>
        <tissue evidence="3">Leaf extractions</tissue>
    </source>
</reference>
<gene>
    <name evidence="4" type="ORF">EUGRSUZ_L00820</name>
</gene>
<keyword evidence="1" id="KW-0677">Repeat</keyword>
<dbReference type="PROSITE" id="PS51375">
    <property type="entry name" value="PPR"/>
    <property type="match status" value="1"/>
</dbReference>
<dbReference type="Gramene" id="KCW45463">
    <property type="protein sequence ID" value="KCW45463"/>
    <property type="gene ID" value="EUGRSUZ_L00820"/>
</dbReference>
<evidence type="ECO:0000313" key="3">
    <source>
        <dbReference type="EMBL" id="KAK2632957.1"/>
    </source>
</evidence>
<dbReference type="GO" id="GO:0000373">
    <property type="term" value="P:Group II intron splicing"/>
    <property type="evidence" value="ECO:0000318"/>
    <property type="project" value="GO_Central"/>
</dbReference>
<evidence type="ECO:0000313" key="4">
    <source>
        <dbReference type="EMBL" id="KCW45463.1"/>
    </source>
</evidence>
<dbReference type="InParanoid" id="A0A058ZUK6"/>
<accession>A0A058ZUK6</accession>
<dbReference type="GO" id="GO:0045292">
    <property type="term" value="P:mRNA cis splicing, via spliceosome"/>
    <property type="evidence" value="ECO:0000318"/>
    <property type="project" value="GO_Central"/>
</dbReference>
<sequence>MLLGATATEPSLPPLPTAAAAAAVPASSGSSMRGSLSLLRSLSLSLHHRGGGGGGGRNALFLLSNPQRLSFAALRLPFSRPHLLVSPRASPASLSSSVEQVVDGPDSDENWDFTSRGGDSDGFSFDVGSVGSDMRQLASPPPAVEVRELEEVPEQWRRAKLAWLCKELPAQKGGTLVRILNAQRKWMRQEDATYVAVHCMRIRENETAFKVYKWMMQQHWYRFDFALATKLADYLGKNRKFAKCREIFDDIINQGRVPSESTFHVLIVAYLSAPIQGCLEEACGIYNRMIQLGGYQPRLSLHNSLFRALVSSSGALSKHHLKQAEFIFHNLVTSRLKIHKDIYGGLIWLHSYQDTVDGERIAELRKEMQESGIEETREVLLSVLRACSKEGNLDEAKRVWCRLQHLGAKLPSLAYVYKMEVYAKFAEHMKSLNLFMEMQERLGSASVAAYHKIIEVICKAQDVELAESLMAEFKNSGLHDKLESAFSQCQEKCKPNCAIYGIYLDSLLRIGDISKAEEIFSEMHSSGFIGISGHNCNSVLGGYLSAGDYVKAEKLYHLMCQKKYEIEPALNGKA</sequence>
<dbReference type="Pfam" id="PF01535">
    <property type="entry name" value="PPR"/>
    <property type="match status" value="3"/>
</dbReference>
<name>A0A058ZUK6_EUCGR</name>
<dbReference type="Proteomes" id="UP000030711">
    <property type="component" value="Unassembled WGS sequence"/>
</dbReference>
<dbReference type="SUPFAM" id="SSF81901">
    <property type="entry name" value="HCP-like"/>
    <property type="match status" value="1"/>
</dbReference>
<reference evidence="4" key="1">
    <citation type="submission" date="2013-07" db="EMBL/GenBank/DDBJ databases">
        <title>The genome of Eucalyptus grandis.</title>
        <authorList>
            <person name="Schmutz J."/>
            <person name="Hayes R."/>
            <person name="Myburg A."/>
            <person name="Tuskan G."/>
            <person name="Grattapaglia D."/>
            <person name="Rokhsar D.S."/>
        </authorList>
    </citation>
    <scope>NUCLEOTIDE SEQUENCE</scope>
    <source>
        <tissue evidence="4">Leaf extractions</tissue>
    </source>
</reference>
<dbReference type="EMBL" id="KK198818">
    <property type="protein sequence ID" value="KCW45463.1"/>
    <property type="molecule type" value="Genomic_DNA"/>
</dbReference>
<reference evidence="3" key="3">
    <citation type="submission" date="2023-04" db="EMBL/GenBank/DDBJ databases">
        <title>WGS assembly of Eucalyptus grandis.</title>
        <authorList>
            <person name="Myburg A."/>
            <person name="Grattapaglia D."/>
            <person name="Tuskan G."/>
            <person name="Hellsten U."/>
            <person name="Hayes R."/>
            <person name="Grimwood J."/>
            <person name="Jenkins J."/>
            <person name="Lindquist E."/>
            <person name="Tice H."/>
            <person name="Bauer D."/>
            <person name="Goodstein D."/>
            <person name="Dubchak I."/>
            <person name="Poliakov A."/>
            <person name="Mizrachi E."/>
            <person name="Kullan A."/>
            <person name="Hussey S."/>
            <person name="Pinard D."/>
            <person name="Van D."/>
            <person name="Singh P."/>
            <person name="Van J."/>
            <person name="Silva-Junior O."/>
            <person name="Togawa R."/>
            <person name="Pappas M."/>
            <person name="Faria D."/>
            <person name="Sansaloni C."/>
            <person name="Petroli C."/>
            <person name="Yang X."/>
            <person name="Ranjan P."/>
            <person name="Tschaplinski T."/>
            <person name="Ye C."/>
            <person name="Li T."/>
            <person name="Sterck L."/>
            <person name="Vanneste K."/>
            <person name="Murat F."/>
            <person name="Soler M."/>
            <person name="Clemente H."/>
            <person name="Saidi N."/>
            <person name="Cassan-Wang H."/>
            <person name="Dunand C."/>
            <person name="Hefer C."/>
            <person name="Bornberg-Bauer E."/>
            <person name="Kersting A."/>
            <person name="Vining K."/>
            <person name="Amarasinghe V."/>
            <person name="Ranik M."/>
            <person name="Naithani S."/>
            <person name="Elser J."/>
            <person name="Boyd A."/>
            <person name="Liston A."/>
            <person name="Spatafora J."/>
            <person name="Dharmwardhana P."/>
            <person name="Raja R."/>
            <person name="Sullivan C."/>
            <person name="Romanel E."/>
            <person name="Alves-Ferreira M."/>
            <person name="Kulheim C."/>
            <person name="Foley W."/>
            <person name="Carocha V."/>
            <person name="Paiva J."/>
            <person name="Kudrna D."/>
            <person name="Brommonschenkel S."/>
            <person name="Pasquali G."/>
            <person name="Byrne M."/>
            <person name="Rigault P."/>
            <person name="Tibbits J."/>
            <person name="Spokevicius A."/>
            <person name="Jones R."/>
            <person name="Steane D."/>
            <person name="Vaillancourt R."/>
            <person name="Potts B."/>
            <person name="Joubert F."/>
            <person name="Barry K."/>
            <person name="Pappas G."/>
            <person name="Strauss S."/>
            <person name="Jaiswal P."/>
            <person name="Grima-Pettenati J."/>
            <person name="Salse J."/>
            <person name="Van D."/>
            <person name="Rokhsar D."/>
            <person name="Schmutz J."/>
        </authorList>
    </citation>
    <scope>NUCLEOTIDE SEQUENCE</scope>
    <source>
        <tissue evidence="3">Leaf extractions</tissue>
    </source>
</reference>
<evidence type="ECO:0000256" key="1">
    <source>
        <dbReference type="ARBA" id="ARBA00022737"/>
    </source>
</evidence>
<organism evidence="4">
    <name type="scientific">Eucalyptus grandis</name>
    <name type="common">Flooded gum</name>
    <dbReference type="NCBI Taxonomy" id="71139"/>
    <lineage>
        <taxon>Eukaryota</taxon>
        <taxon>Viridiplantae</taxon>
        <taxon>Streptophyta</taxon>
        <taxon>Embryophyta</taxon>
        <taxon>Tracheophyta</taxon>
        <taxon>Spermatophyta</taxon>
        <taxon>Magnoliopsida</taxon>
        <taxon>eudicotyledons</taxon>
        <taxon>Gunneridae</taxon>
        <taxon>Pentapetalae</taxon>
        <taxon>rosids</taxon>
        <taxon>malvids</taxon>
        <taxon>Myrtales</taxon>
        <taxon>Myrtaceae</taxon>
        <taxon>Myrtoideae</taxon>
        <taxon>Eucalypteae</taxon>
        <taxon>Eucalyptus</taxon>
    </lineage>
</organism>
<dbReference type="InterPro" id="IPR052500">
    <property type="entry name" value="Chloro/Mito_RNA_Process"/>
</dbReference>
<dbReference type="FunCoup" id="A0A058ZUK6">
    <property type="interactions" value="1710"/>
</dbReference>
<evidence type="ECO:0000256" key="2">
    <source>
        <dbReference type="PROSITE-ProRule" id="PRU00708"/>
    </source>
</evidence>
<dbReference type="FunFam" id="1.25.40.10:FF:000296">
    <property type="entry name" value="Pentatricopeptide repeat-containing protein, chloroplastic"/>
    <property type="match status" value="1"/>
</dbReference>
<dbReference type="InterPro" id="IPR002885">
    <property type="entry name" value="PPR_rpt"/>
</dbReference>
<proteinExistence type="predicted"/>
<evidence type="ECO:0000313" key="5">
    <source>
        <dbReference type="Proteomes" id="UP000030711"/>
    </source>
</evidence>
<reference evidence="3" key="2">
    <citation type="journal article" date="2014" name="Nature">
        <title>The genome of Eucalyptus grandis.</title>
        <authorList>
            <person name="Myburg A.A."/>
            <person name="Grattapaglia D."/>
            <person name="Tuskan G.A."/>
            <person name="Hellsten U."/>
            <person name="Hayes R.D."/>
            <person name="Grimwood J."/>
            <person name="Jenkins J."/>
            <person name="Lindquist E."/>
            <person name="Tice H."/>
            <person name="Bauer D."/>
            <person name="Goodstein D.M."/>
            <person name="Dubchak I."/>
            <person name="Poliakov A."/>
            <person name="Mizrachi E."/>
            <person name="Kullan A.R."/>
            <person name="Hussey S.G."/>
            <person name="Pinard D."/>
            <person name="van der Merwe K."/>
            <person name="Singh P."/>
            <person name="van Jaarsveld I."/>
            <person name="Silva-Junior O.B."/>
            <person name="Togawa R.C."/>
            <person name="Pappas M.R."/>
            <person name="Faria D.A."/>
            <person name="Sansaloni C.P."/>
            <person name="Petroli C.D."/>
            <person name="Yang X."/>
            <person name="Ranjan P."/>
            <person name="Tschaplinski T.J."/>
            <person name="Ye C.Y."/>
            <person name="Li T."/>
            <person name="Sterck L."/>
            <person name="Vanneste K."/>
            <person name="Murat F."/>
            <person name="Soler M."/>
            <person name="Clemente H.S."/>
            <person name="Saidi N."/>
            <person name="Cassan-Wang H."/>
            <person name="Dunand C."/>
            <person name="Hefer C.A."/>
            <person name="Bornberg-Bauer E."/>
            <person name="Kersting A.R."/>
            <person name="Vining K."/>
            <person name="Amarasinghe V."/>
            <person name="Ranik M."/>
            <person name="Naithani S."/>
            <person name="Elser J."/>
            <person name="Boyd A.E."/>
            <person name="Liston A."/>
            <person name="Spatafora J.W."/>
            <person name="Dharmwardhana P."/>
            <person name="Raja R."/>
            <person name="Sullivan C."/>
            <person name="Romanel E."/>
            <person name="Alves-Ferreira M."/>
            <person name="Kulheim C."/>
            <person name="Foley W."/>
            <person name="Carocha V."/>
            <person name="Paiva J."/>
            <person name="Kudrna D."/>
            <person name="Brommonschenkel S.H."/>
            <person name="Pasquali G."/>
            <person name="Byrne M."/>
            <person name="Rigault P."/>
            <person name="Tibbits J."/>
            <person name="Spokevicius A."/>
            <person name="Jones R.C."/>
            <person name="Steane D.A."/>
            <person name="Vaillancourt R.E."/>
            <person name="Potts B.M."/>
            <person name="Joubert F."/>
            <person name="Barry K."/>
            <person name="Pappas G.J."/>
            <person name="Strauss S.H."/>
            <person name="Jaiswal P."/>
            <person name="Grima-Pettenati J."/>
            <person name="Salse J."/>
            <person name="Van de Peer Y."/>
            <person name="Rokhsar D.S."/>
            <person name="Schmutz J."/>
        </authorList>
    </citation>
    <scope>NUCLEOTIDE SEQUENCE</scope>
    <source>
        <tissue evidence="3">Leaf extractions</tissue>
    </source>
</reference>
<dbReference type="PANTHER" id="PTHR47539">
    <property type="entry name" value="PENTATRICOPEPTIDE REPEAT-CONTAINING PROTEIN OTP51, CHLOROPLASTIC"/>
    <property type="match status" value="1"/>
</dbReference>
<dbReference type="EMBL" id="MU848304">
    <property type="protein sequence ID" value="KAK2632957.1"/>
    <property type="molecule type" value="Genomic_DNA"/>
</dbReference>
<dbReference type="InterPro" id="IPR011990">
    <property type="entry name" value="TPR-like_helical_dom_sf"/>
</dbReference>
<keyword evidence="5" id="KW-1185">Reference proteome</keyword>
<dbReference type="Gene3D" id="1.25.40.10">
    <property type="entry name" value="Tetratricopeptide repeat domain"/>
    <property type="match status" value="3"/>
</dbReference>
<dbReference type="STRING" id="71139.A0A058ZUK6"/>
<dbReference type="NCBIfam" id="TIGR00756">
    <property type="entry name" value="PPR"/>
    <property type="match status" value="2"/>
</dbReference>
<dbReference type="PANTHER" id="PTHR47539:SF1">
    <property type="entry name" value="PENTATRICOPEPTIDE REPEAT-CONTAINING PROTEIN OTP51, CHLOROPLASTIC"/>
    <property type="match status" value="1"/>
</dbReference>